<feature type="region of interest" description="Disordered" evidence="1">
    <location>
        <begin position="133"/>
        <end position="176"/>
    </location>
</feature>
<sequence length="395" mass="43915">MELKIDSLSTMVASGFSTIQEVIQALSANLGAANFPKGETKVRSESQKAKSGTKGIPKQDVAQGEPGSKKASRSEGEPGTKGRSVPAKRKRGTQGDSGSKGEKRQEAEILFEYEIAGEKVLMSKETLESMQKGVSSKHPILPSVTIREPTPTPKESALERQWREKEEQNKLGKGKDKMPEYILSGNTWGEGTEFSQEDANALMVDYRESTLKNHDEDFYKVVDEAMKEPSRRLSNCSTLLKERITSVCVKINEERRWAIDVYLNTGISMFITMQLLQSLPARVLTVMKNKITANHTAFNEILHLQMLSLISEKLPEVYTNPFCVYYAGTTKSGSKRCAYMSLGGTSTMESKSILKVLNMILNSKANKERVLAGKKGQGTEIYYEEDDLQSNLQQS</sequence>
<evidence type="ECO:0000313" key="3">
    <source>
        <dbReference type="Proteomes" id="UP001237642"/>
    </source>
</evidence>
<comment type="caution">
    <text evidence="2">The sequence shown here is derived from an EMBL/GenBank/DDBJ whole genome shotgun (WGS) entry which is preliminary data.</text>
</comment>
<dbReference type="EMBL" id="JAUIZM010000002">
    <property type="protein sequence ID" value="KAK1396493.1"/>
    <property type="molecule type" value="Genomic_DNA"/>
</dbReference>
<dbReference type="AlphaFoldDB" id="A0AAD8J4Q1"/>
<feature type="compositionally biased region" description="Basic and acidic residues" evidence="1">
    <location>
        <begin position="38"/>
        <end position="48"/>
    </location>
</feature>
<evidence type="ECO:0000313" key="2">
    <source>
        <dbReference type="EMBL" id="KAK1396493.1"/>
    </source>
</evidence>
<reference evidence="2" key="2">
    <citation type="submission" date="2023-05" db="EMBL/GenBank/DDBJ databases">
        <authorList>
            <person name="Schelkunov M.I."/>
        </authorList>
    </citation>
    <scope>NUCLEOTIDE SEQUENCE</scope>
    <source>
        <strain evidence="2">Hsosn_3</strain>
        <tissue evidence="2">Leaf</tissue>
    </source>
</reference>
<gene>
    <name evidence="2" type="ORF">POM88_006356</name>
</gene>
<evidence type="ECO:0000256" key="1">
    <source>
        <dbReference type="SAM" id="MobiDB-lite"/>
    </source>
</evidence>
<name>A0AAD8J4Q1_9APIA</name>
<feature type="compositionally biased region" description="Basic and acidic residues" evidence="1">
    <location>
        <begin position="156"/>
        <end position="176"/>
    </location>
</feature>
<reference evidence="2" key="1">
    <citation type="submission" date="2023-02" db="EMBL/GenBank/DDBJ databases">
        <title>Genome of toxic invasive species Heracleum sosnowskyi carries increased number of genes despite the absence of recent whole-genome duplications.</title>
        <authorList>
            <person name="Schelkunov M."/>
            <person name="Shtratnikova V."/>
            <person name="Makarenko M."/>
            <person name="Klepikova A."/>
            <person name="Omelchenko D."/>
            <person name="Novikova G."/>
            <person name="Obukhova E."/>
            <person name="Bogdanov V."/>
            <person name="Penin A."/>
            <person name="Logacheva M."/>
        </authorList>
    </citation>
    <scope>NUCLEOTIDE SEQUENCE</scope>
    <source>
        <strain evidence="2">Hsosn_3</strain>
        <tissue evidence="2">Leaf</tissue>
    </source>
</reference>
<proteinExistence type="predicted"/>
<feature type="region of interest" description="Disordered" evidence="1">
    <location>
        <begin position="37"/>
        <end position="105"/>
    </location>
</feature>
<organism evidence="2 3">
    <name type="scientific">Heracleum sosnowskyi</name>
    <dbReference type="NCBI Taxonomy" id="360622"/>
    <lineage>
        <taxon>Eukaryota</taxon>
        <taxon>Viridiplantae</taxon>
        <taxon>Streptophyta</taxon>
        <taxon>Embryophyta</taxon>
        <taxon>Tracheophyta</taxon>
        <taxon>Spermatophyta</taxon>
        <taxon>Magnoliopsida</taxon>
        <taxon>eudicotyledons</taxon>
        <taxon>Gunneridae</taxon>
        <taxon>Pentapetalae</taxon>
        <taxon>asterids</taxon>
        <taxon>campanulids</taxon>
        <taxon>Apiales</taxon>
        <taxon>Apiaceae</taxon>
        <taxon>Apioideae</taxon>
        <taxon>apioid superclade</taxon>
        <taxon>Tordylieae</taxon>
        <taxon>Tordyliinae</taxon>
        <taxon>Heracleum</taxon>
    </lineage>
</organism>
<accession>A0AAD8J4Q1</accession>
<keyword evidence="3" id="KW-1185">Reference proteome</keyword>
<dbReference type="Proteomes" id="UP001237642">
    <property type="component" value="Unassembled WGS sequence"/>
</dbReference>
<protein>
    <submittedName>
        <fullName evidence="2">Uncharacterized protein</fullName>
    </submittedName>
</protein>